<comment type="similarity">
    <text evidence="1">Belongs to the AHA1 family.</text>
</comment>
<dbReference type="CDD" id="cd07814">
    <property type="entry name" value="SRPBCC_CalC_Aha1-like"/>
    <property type="match status" value="1"/>
</dbReference>
<dbReference type="CDD" id="cd08897">
    <property type="entry name" value="SRPBCC_CalC_Aha1-like_4"/>
    <property type="match status" value="1"/>
</dbReference>
<dbReference type="SUPFAM" id="SSF55961">
    <property type="entry name" value="Bet v1-like"/>
    <property type="match status" value="2"/>
</dbReference>
<name>A0ABQ1M9U2_9BACT</name>
<proteinExistence type="inferred from homology"/>
<feature type="domain" description="Activator of Hsp90 ATPase homologue 1/2-like C-terminal" evidence="2">
    <location>
        <begin position="14"/>
        <end position="136"/>
    </location>
</feature>
<evidence type="ECO:0000313" key="3">
    <source>
        <dbReference type="EMBL" id="GGC36857.1"/>
    </source>
</evidence>
<evidence type="ECO:0000313" key="4">
    <source>
        <dbReference type="Proteomes" id="UP000636010"/>
    </source>
</evidence>
<reference evidence="4" key="1">
    <citation type="journal article" date="2019" name="Int. J. Syst. Evol. Microbiol.">
        <title>The Global Catalogue of Microorganisms (GCM) 10K type strain sequencing project: providing services to taxonomists for standard genome sequencing and annotation.</title>
        <authorList>
            <consortium name="The Broad Institute Genomics Platform"/>
            <consortium name="The Broad Institute Genome Sequencing Center for Infectious Disease"/>
            <person name="Wu L."/>
            <person name="Ma J."/>
        </authorList>
    </citation>
    <scope>NUCLEOTIDE SEQUENCE [LARGE SCALE GENOMIC DNA]</scope>
    <source>
        <strain evidence="4">CGMCC 1.10832</strain>
    </source>
</reference>
<protein>
    <recommendedName>
        <fullName evidence="2">Activator of Hsp90 ATPase homologue 1/2-like C-terminal domain-containing protein</fullName>
    </recommendedName>
</protein>
<dbReference type="EMBL" id="BMEC01000007">
    <property type="protein sequence ID" value="GGC36857.1"/>
    <property type="molecule type" value="Genomic_DNA"/>
</dbReference>
<comment type="caution">
    <text evidence="3">The sequence shown here is derived from an EMBL/GenBank/DDBJ whole genome shotgun (WGS) entry which is preliminary data.</text>
</comment>
<evidence type="ECO:0000259" key="2">
    <source>
        <dbReference type="Pfam" id="PF08327"/>
    </source>
</evidence>
<organism evidence="3 4">
    <name type="scientific">Marivirga lumbricoides</name>
    <dbReference type="NCBI Taxonomy" id="1046115"/>
    <lineage>
        <taxon>Bacteria</taxon>
        <taxon>Pseudomonadati</taxon>
        <taxon>Bacteroidota</taxon>
        <taxon>Cytophagia</taxon>
        <taxon>Cytophagales</taxon>
        <taxon>Marivirgaceae</taxon>
        <taxon>Marivirga</taxon>
    </lineage>
</organism>
<dbReference type="Gene3D" id="3.30.530.20">
    <property type="match status" value="2"/>
</dbReference>
<dbReference type="Pfam" id="PF08327">
    <property type="entry name" value="AHSA1"/>
    <property type="match status" value="1"/>
</dbReference>
<gene>
    <name evidence="3" type="ORF">GCM10011506_22840</name>
</gene>
<dbReference type="RefSeq" id="WP_188463452.1">
    <property type="nucleotide sequence ID" value="NZ_BAABHU010000007.1"/>
</dbReference>
<dbReference type="Proteomes" id="UP000636010">
    <property type="component" value="Unassembled WGS sequence"/>
</dbReference>
<accession>A0ABQ1M9U2</accession>
<dbReference type="InterPro" id="IPR023393">
    <property type="entry name" value="START-like_dom_sf"/>
</dbReference>
<dbReference type="InterPro" id="IPR013538">
    <property type="entry name" value="ASHA1/2-like_C"/>
</dbReference>
<evidence type="ECO:0000256" key="1">
    <source>
        <dbReference type="ARBA" id="ARBA00006817"/>
    </source>
</evidence>
<sequence length="291" mass="33331">METTKAIIVTTEVKASLNQVWASWTQPEHITQWNNASDDWHTPSAENDLKKGGTFKYNMAAKDGSAAFDLEGKYDQIIEHQLIEYTLADSRKVKITFEKNNDAIRVTEVFEPESENSEELQREGWQAILDNFKKYTESLNKFDKLHYEIHIDASPKKVYLTMLEDKPYREWTSFFNPGSHFKGSWEKGAKILFLGSDEEGNEGGMVSKIKENIPNHFVSIEHLGLLGNGEEITSGPEVEPWAGALENYTFESNNGGTLLKIETETNQEYLSYFDETWPKALKKLKEICENK</sequence>
<keyword evidence="4" id="KW-1185">Reference proteome</keyword>